<evidence type="ECO:0000256" key="1">
    <source>
        <dbReference type="SAM" id="SignalP"/>
    </source>
</evidence>
<gene>
    <name evidence="2" type="ORF">DBRI1063_LOCUS777</name>
</gene>
<name>A0A7S1YN41_9STRA</name>
<dbReference type="AlphaFoldDB" id="A0A7S1YN41"/>
<evidence type="ECO:0000313" key="2">
    <source>
        <dbReference type="EMBL" id="CAD9314371.1"/>
    </source>
</evidence>
<dbReference type="InterPro" id="IPR029055">
    <property type="entry name" value="Ntn_hydrolases_N"/>
</dbReference>
<accession>A0A7S1YN41</accession>
<dbReference type="InterPro" id="IPR001353">
    <property type="entry name" value="Proteasome_sua/b"/>
</dbReference>
<proteinExistence type="predicted"/>
<dbReference type="SUPFAM" id="SSF56235">
    <property type="entry name" value="N-terminal nucleophile aminohydrolases (Ntn hydrolases)"/>
    <property type="match status" value="1"/>
</dbReference>
<dbReference type="PANTHER" id="PTHR32194">
    <property type="entry name" value="METALLOPROTEASE TLDD"/>
    <property type="match status" value="1"/>
</dbReference>
<dbReference type="InterPro" id="IPR023333">
    <property type="entry name" value="Proteasome_suB-type"/>
</dbReference>
<feature type="chain" id="PRO_5031463658" description="Proteasome subunit beta" evidence="1">
    <location>
        <begin position="31"/>
        <end position="289"/>
    </location>
</feature>
<dbReference type="Gene3D" id="3.60.20.10">
    <property type="entry name" value="Glutamine Phosphoribosylpyrophosphate, subunit 1, domain 1"/>
    <property type="match status" value="1"/>
</dbReference>
<dbReference type="PANTHER" id="PTHR32194:SF10">
    <property type="entry name" value="PROTEASOME SUBUNIT BETA TYPE-3"/>
    <property type="match status" value="1"/>
</dbReference>
<feature type="signal peptide" evidence="1">
    <location>
        <begin position="1"/>
        <end position="30"/>
    </location>
</feature>
<dbReference type="GO" id="GO:0005839">
    <property type="term" value="C:proteasome core complex"/>
    <property type="evidence" value="ECO:0007669"/>
    <property type="project" value="InterPro"/>
</dbReference>
<evidence type="ECO:0008006" key="3">
    <source>
        <dbReference type="Google" id="ProtNLM"/>
    </source>
</evidence>
<protein>
    <recommendedName>
        <fullName evidence="3">Proteasome subunit beta</fullName>
    </recommendedName>
</protein>
<keyword evidence="1" id="KW-0732">Signal</keyword>
<reference evidence="2" key="1">
    <citation type="submission" date="2021-01" db="EMBL/GenBank/DDBJ databases">
        <authorList>
            <person name="Corre E."/>
            <person name="Pelletier E."/>
            <person name="Niang G."/>
            <person name="Scheremetjew M."/>
            <person name="Finn R."/>
            <person name="Kale V."/>
            <person name="Holt S."/>
            <person name="Cochrane G."/>
            <person name="Meng A."/>
            <person name="Brown T."/>
            <person name="Cohen L."/>
        </authorList>
    </citation>
    <scope>NUCLEOTIDE SEQUENCE</scope>
    <source>
        <strain evidence="2">Pop2</strain>
    </source>
</reference>
<dbReference type="GO" id="GO:0051603">
    <property type="term" value="P:proteolysis involved in protein catabolic process"/>
    <property type="evidence" value="ECO:0007669"/>
    <property type="project" value="InterPro"/>
</dbReference>
<dbReference type="Pfam" id="PF00227">
    <property type="entry name" value="Proteasome"/>
    <property type="match status" value="2"/>
</dbReference>
<dbReference type="GO" id="GO:0005737">
    <property type="term" value="C:cytoplasm"/>
    <property type="evidence" value="ECO:0007669"/>
    <property type="project" value="TreeGrafter"/>
</dbReference>
<dbReference type="EMBL" id="HBGN01001221">
    <property type="protein sequence ID" value="CAD9314371.1"/>
    <property type="molecule type" value="Transcribed_RNA"/>
</dbReference>
<sequence length="289" mass="31015">MQTPQSLLFTYYIFILLLSSTIIQLKTVNAQEQDPTTMNGGSIMAMSGQNCVAIAVDKRFGSGPQMVNVSPRNVLIPNSKCLVAFTGLGGDCQSLAEELSILISEKMMGKSSSSGFGFGLEESCGDGSGGEEGGSVTKSIISPRSMASLTSHVLYGRRRSPYYVEPIIAGLEPVVVEEEERGEDDETTTTQKRKKIQYRPYLCAQDVIGAKSQSESFVCSGVASKSLYGTAEAMWRPNLKPDELARVCGRAFLSALERDCLSGYGAIVYVILGGGNGGIMEYDLACRSD</sequence>
<organism evidence="2">
    <name type="scientific">Ditylum brightwellii</name>
    <dbReference type="NCBI Taxonomy" id="49249"/>
    <lineage>
        <taxon>Eukaryota</taxon>
        <taxon>Sar</taxon>
        <taxon>Stramenopiles</taxon>
        <taxon>Ochrophyta</taxon>
        <taxon>Bacillariophyta</taxon>
        <taxon>Mediophyceae</taxon>
        <taxon>Lithodesmiophycidae</taxon>
        <taxon>Lithodesmiales</taxon>
        <taxon>Lithodesmiaceae</taxon>
        <taxon>Ditylum</taxon>
    </lineage>
</organism>